<keyword evidence="2" id="KW-0812">Transmembrane</keyword>
<dbReference type="AlphaFoldDB" id="A0A820G5C4"/>
<protein>
    <submittedName>
        <fullName evidence="3">Uncharacterized protein</fullName>
    </submittedName>
</protein>
<sequence>MILPVHTYMQTIQDEQSKKKSPSFLFPLIRKYWFIIGLILVIFLAYLFPNIGKTGGYIRSEWSIKIGCVLIIFFLSGLSLRTKQLVKEILHIRLHLFVQIYSLLIIPFTIYAFGLLLIKLSLNKTLIVGIIIMASTSTTISSNVVMTKNALGNEYAALLNAVLGNILGIFISPALILYFLKNPIFDSLSNTTNSDNQLDYSRIIKNLALTVLIPLFIGQIIHLLWTKKVTYLREKFYFSDLNSLALLILVWAVFSNAFATVFSLLILILSRLPIPYWQFSEKDTVAIMFCGATKTLAMGIPLINALYGNANKDLSGILSLPLIIYHVEQLIIGAIFVILLKNWVKKGIKKQNIKLKNQDDLDAVESQTINIESSN</sequence>
<dbReference type="Pfam" id="PF13593">
    <property type="entry name" value="SBF_like"/>
    <property type="match status" value="1"/>
</dbReference>
<feature type="transmembrane region" description="Helical" evidence="2">
    <location>
        <begin position="323"/>
        <end position="344"/>
    </location>
</feature>
<dbReference type="InterPro" id="IPR038770">
    <property type="entry name" value="Na+/solute_symporter_sf"/>
</dbReference>
<evidence type="ECO:0000313" key="3">
    <source>
        <dbReference type="EMBL" id="CAF4272863.1"/>
    </source>
</evidence>
<gene>
    <name evidence="3" type="ORF">OKA104_LOCUS44765</name>
</gene>
<keyword evidence="2" id="KW-1133">Transmembrane helix</keyword>
<organism evidence="3 4">
    <name type="scientific">Adineta steineri</name>
    <dbReference type="NCBI Taxonomy" id="433720"/>
    <lineage>
        <taxon>Eukaryota</taxon>
        <taxon>Metazoa</taxon>
        <taxon>Spiralia</taxon>
        <taxon>Gnathifera</taxon>
        <taxon>Rotifera</taxon>
        <taxon>Eurotatoria</taxon>
        <taxon>Bdelloidea</taxon>
        <taxon>Adinetida</taxon>
        <taxon>Adinetidae</taxon>
        <taxon>Adineta</taxon>
    </lineage>
</organism>
<accession>A0A820G5C4</accession>
<dbReference type="Proteomes" id="UP000663881">
    <property type="component" value="Unassembled WGS sequence"/>
</dbReference>
<evidence type="ECO:0000256" key="1">
    <source>
        <dbReference type="ARBA" id="ARBA00006528"/>
    </source>
</evidence>
<feature type="transmembrane region" description="Helical" evidence="2">
    <location>
        <begin position="245"/>
        <end position="272"/>
    </location>
</feature>
<dbReference type="EMBL" id="CAJOAY010013996">
    <property type="protein sequence ID" value="CAF4272863.1"/>
    <property type="molecule type" value="Genomic_DNA"/>
</dbReference>
<proteinExistence type="inferred from homology"/>
<feature type="transmembrane region" description="Helical" evidence="2">
    <location>
        <begin position="62"/>
        <end position="80"/>
    </location>
</feature>
<dbReference type="PIRSF" id="PIRSF026166">
    <property type="entry name" value="UCP026166"/>
    <property type="match status" value="1"/>
</dbReference>
<comment type="caution">
    <text evidence="3">The sequence shown here is derived from an EMBL/GenBank/DDBJ whole genome shotgun (WGS) entry which is preliminary data.</text>
</comment>
<evidence type="ECO:0000256" key="2">
    <source>
        <dbReference type="SAM" id="Phobius"/>
    </source>
</evidence>
<feature type="transmembrane region" description="Helical" evidence="2">
    <location>
        <begin position="284"/>
        <end position="303"/>
    </location>
</feature>
<feature type="transmembrane region" description="Helical" evidence="2">
    <location>
        <begin position="125"/>
        <end position="145"/>
    </location>
</feature>
<reference evidence="3" key="1">
    <citation type="submission" date="2021-02" db="EMBL/GenBank/DDBJ databases">
        <authorList>
            <person name="Nowell W R."/>
        </authorList>
    </citation>
    <scope>NUCLEOTIDE SEQUENCE</scope>
</reference>
<feature type="transmembrane region" description="Helical" evidence="2">
    <location>
        <begin position="100"/>
        <end position="118"/>
    </location>
</feature>
<dbReference type="PANTHER" id="PTHR18640">
    <property type="entry name" value="SOLUTE CARRIER FAMILY 10 MEMBER 7"/>
    <property type="match status" value="1"/>
</dbReference>
<feature type="transmembrane region" description="Helical" evidence="2">
    <location>
        <begin position="32"/>
        <end position="50"/>
    </location>
</feature>
<comment type="similarity">
    <text evidence="1">Belongs to the bile acid:sodium symporter (BASS) (TC 2.A.28) family.</text>
</comment>
<name>A0A820G5C4_9BILA</name>
<dbReference type="PANTHER" id="PTHR18640:SF5">
    <property type="entry name" value="SODIUM_BILE ACID COTRANSPORTER 7"/>
    <property type="match status" value="1"/>
</dbReference>
<evidence type="ECO:0000313" key="4">
    <source>
        <dbReference type="Proteomes" id="UP000663881"/>
    </source>
</evidence>
<keyword evidence="2" id="KW-0472">Membrane</keyword>
<dbReference type="Gene3D" id="1.20.1530.20">
    <property type="match status" value="1"/>
</dbReference>
<feature type="transmembrane region" description="Helical" evidence="2">
    <location>
        <begin position="157"/>
        <end position="180"/>
    </location>
</feature>
<feature type="transmembrane region" description="Helical" evidence="2">
    <location>
        <begin position="207"/>
        <end position="225"/>
    </location>
</feature>
<dbReference type="InterPro" id="IPR016833">
    <property type="entry name" value="Put_Na-Bile_cotransptr"/>
</dbReference>
<dbReference type="GO" id="GO:0005886">
    <property type="term" value="C:plasma membrane"/>
    <property type="evidence" value="ECO:0007669"/>
    <property type="project" value="TreeGrafter"/>
</dbReference>